<dbReference type="CDD" id="cd00093">
    <property type="entry name" value="HTH_XRE"/>
    <property type="match status" value="1"/>
</dbReference>
<dbReference type="AlphaFoldDB" id="A0A4S2DPE7"/>
<sequence>MKINEIIKEKRIAQGLTQEQVAESLGVSTPAVNKWEKGISYPDITILPSLARLLRVDLNTLLSFKEDLTDIEIGHFLNKLVEIIRSEGFDIGYEKAIDKIHEYPNCDKLILNIATILEGSLFMFAIENIEDYEKDIEKLYVKASNSSDIEIANQATSMLINKYLGREEYEKAQACIDKLPNITFDKTQLQGNLYIKASEFDKASELFENKLISKGNEIFTILRFMMEIALKENRNEDAKYFAEVIEKAIELFDFWDYNSYAAYFHLYSVQKDVDNLIPILDKMLTSMRKTWDISNSKLYKHIKPKENKVDSSEIFLSSFLNALKNDKDNELEFLRDNKEFLELIDKYNK</sequence>
<dbReference type="PANTHER" id="PTHR46558">
    <property type="entry name" value="TRACRIPTIONAL REGULATORY PROTEIN-RELATED-RELATED"/>
    <property type="match status" value="1"/>
</dbReference>
<dbReference type="PROSITE" id="PS50943">
    <property type="entry name" value="HTH_CROC1"/>
    <property type="match status" value="1"/>
</dbReference>
<dbReference type="InterPro" id="IPR001387">
    <property type="entry name" value="Cro/C1-type_HTH"/>
</dbReference>
<organism evidence="3 4">
    <name type="scientific">Clostridium sartagoforme</name>
    <dbReference type="NCBI Taxonomy" id="84031"/>
    <lineage>
        <taxon>Bacteria</taxon>
        <taxon>Bacillati</taxon>
        <taxon>Bacillota</taxon>
        <taxon>Clostridia</taxon>
        <taxon>Eubacteriales</taxon>
        <taxon>Clostridiaceae</taxon>
        <taxon>Clostridium</taxon>
    </lineage>
</organism>
<dbReference type="GO" id="GO:0003677">
    <property type="term" value="F:DNA binding"/>
    <property type="evidence" value="ECO:0007669"/>
    <property type="project" value="UniProtKB-KW"/>
</dbReference>
<name>A0A4S2DPE7_9CLOT</name>
<reference evidence="3 4" key="1">
    <citation type="submission" date="2019-04" db="EMBL/GenBank/DDBJ databases">
        <title>Microbes associate with the intestines of laboratory mice.</title>
        <authorList>
            <person name="Navarre W."/>
            <person name="Wong E."/>
            <person name="Huang K."/>
            <person name="Tropini C."/>
            <person name="Ng K."/>
            <person name="Yu B."/>
        </authorList>
    </citation>
    <scope>NUCLEOTIDE SEQUENCE [LARGE SCALE GENOMIC DNA]</scope>
    <source>
        <strain evidence="3 4">NM50_B9-20</strain>
    </source>
</reference>
<evidence type="ECO:0000256" key="1">
    <source>
        <dbReference type="ARBA" id="ARBA00023125"/>
    </source>
</evidence>
<protein>
    <submittedName>
        <fullName evidence="3">XRE family transcriptional regulator</fullName>
    </submittedName>
</protein>
<evidence type="ECO:0000313" key="3">
    <source>
        <dbReference type="EMBL" id="TGY44286.1"/>
    </source>
</evidence>
<gene>
    <name evidence="3" type="ORF">E5347_05610</name>
</gene>
<dbReference type="Gene3D" id="1.10.260.40">
    <property type="entry name" value="lambda repressor-like DNA-binding domains"/>
    <property type="match status" value="1"/>
</dbReference>
<dbReference type="RefSeq" id="WP_136005373.1">
    <property type="nucleotide sequence ID" value="NZ_SRYR01000001.1"/>
</dbReference>
<dbReference type="InterPro" id="IPR010982">
    <property type="entry name" value="Lambda_DNA-bd_dom_sf"/>
</dbReference>
<dbReference type="Pfam" id="PF01381">
    <property type="entry name" value="HTH_3"/>
    <property type="match status" value="1"/>
</dbReference>
<keyword evidence="4" id="KW-1185">Reference proteome</keyword>
<dbReference type="SMART" id="SM00530">
    <property type="entry name" value="HTH_XRE"/>
    <property type="match status" value="1"/>
</dbReference>
<dbReference type="EMBL" id="SRYR01000001">
    <property type="protein sequence ID" value="TGY44286.1"/>
    <property type="molecule type" value="Genomic_DNA"/>
</dbReference>
<dbReference type="SUPFAM" id="SSF47413">
    <property type="entry name" value="lambda repressor-like DNA-binding domains"/>
    <property type="match status" value="1"/>
</dbReference>
<evidence type="ECO:0000313" key="4">
    <source>
        <dbReference type="Proteomes" id="UP000306888"/>
    </source>
</evidence>
<accession>A0A4S2DPE7</accession>
<dbReference type="PANTHER" id="PTHR46558:SF11">
    <property type="entry name" value="HTH-TYPE TRANSCRIPTIONAL REGULATOR XRE"/>
    <property type="match status" value="1"/>
</dbReference>
<evidence type="ECO:0000259" key="2">
    <source>
        <dbReference type="PROSITE" id="PS50943"/>
    </source>
</evidence>
<dbReference type="Proteomes" id="UP000306888">
    <property type="component" value="Unassembled WGS sequence"/>
</dbReference>
<keyword evidence="1" id="KW-0238">DNA-binding</keyword>
<proteinExistence type="predicted"/>
<feature type="domain" description="HTH cro/C1-type" evidence="2">
    <location>
        <begin position="7"/>
        <end position="61"/>
    </location>
</feature>
<dbReference type="OrthoDB" id="9812495at2"/>
<comment type="caution">
    <text evidence="3">The sequence shown here is derived from an EMBL/GenBank/DDBJ whole genome shotgun (WGS) entry which is preliminary data.</text>
</comment>